<dbReference type="PANTHER" id="PTHR43163:SF6">
    <property type="entry name" value="DIPEPTIDE TRANSPORT SYSTEM PERMEASE PROTEIN DPPB-RELATED"/>
    <property type="match status" value="1"/>
</dbReference>
<keyword evidence="3" id="KW-1003">Cell membrane</keyword>
<keyword evidence="4 7" id="KW-0812">Transmembrane</keyword>
<feature type="non-terminal residue" evidence="9">
    <location>
        <position position="1"/>
    </location>
</feature>
<dbReference type="Gene3D" id="1.10.3720.10">
    <property type="entry name" value="MetI-like"/>
    <property type="match status" value="1"/>
</dbReference>
<reference evidence="9" key="1">
    <citation type="submission" date="2018-05" db="EMBL/GenBank/DDBJ databases">
        <authorList>
            <person name="Lanie J.A."/>
            <person name="Ng W.-L."/>
            <person name="Kazmierczak K.M."/>
            <person name="Andrzejewski T.M."/>
            <person name="Davidsen T.M."/>
            <person name="Wayne K.J."/>
            <person name="Tettelin H."/>
            <person name="Glass J.I."/>
            <person name="Rusch D."/>
            <person name="Podicherti R."/>
            <person name="Tsui H.-C.T."/>
            <person name="Winkler M.E."/>
        </authorList>
    </citation>
    <scope>NUCLEOTIDE SEQUENCE</scope>
</reference>
<name>A0A383DZ44_9ZZZZ</name>
<feature type="non-terminal residue" evidence="9">
    <location>
        <position position="165"/>
    </location>
</feature>
<dbReference type="AlphaFoldDB" id="A0A383DZ44"/>
<keyword evidence="5 7" id="KW-1133">Transmembrane helix</keyword>
<dbReference type="Pfam" id="PF19300">
    <property type="entry name" value="BPD_transp_1_N"/>
    <property type="match status" value="1"/>
</dbReference>
<evidence type="ECO:0000256" key="4">
    <source>
        <dbReference type="ARBA" id="ARBA00022692"/>
    </source>
</evidence>
<evidence type="ECO:0000313" key="9">
    <source>
        <dbReference type="EMBL" id="SVE49761.1"/>
    </source>
</evidence>
<dbReference type="InterPro" id="IPR045621">
    <property type="entry name" value="BPD_transp_1_N"/>
</dbReference>
<keyword evidence="6 7" id="KW-0472">Membrane</keyword>
<evidence type="ECO:0000256" key="7">
    <source>
        <dbReference type="SAM" id="Phobius"/>
    </source>
</evidence>
<dbReference type="Pfam" id="PF00528">
    <property type="entry name" value="BPD_transp_1"/>
    <property type="match status" value="1"/>
</dbReference>
<evidence type="ECO:0000256" key="6">
    <source>
        <dbReference type="ARBA" id="ARBA00023136"/>
    </source>
</evidence>
<dbReference type="InterPro" id="IPR000515">
    <property type="entry name" value="MetI-like"/>
</dbReference>
<organism evidence="9">
    <name type="scientific">marine metagenome</name>
    <dbReference type="NCBI Taxonomy" id="408172"/>
    <lineage>
        <taxon>unclassified sequences</taxon>
        <taxon>metagenomes</taxon>
        <taxon>ecological metagenomes</taxon>
    </lineage>
</organism>
<dbReference type="SUPFAM" id="SSF161098">
    <property type="entry name" value="MetI-like"/>
    <property type="match status" value="1"/>
</dbReference>
<proteinExistence type="predicted"/>
<comment type="subcellular location">
    <subcellularLocation>
        <location evidence="1">Cell membrane</location>
        <topology evidence="1">Multi-pass membrane protein</topology>
    </subcellularLocation>
</comment>
<dbReference type="EMBL" id="UINC01221427">
    <property type="protein sequence ID" value="SVE49761.1"/>
    <property type="molecule type" value="Genomic_DNA"/>
</dbReference>
<dbReference type="GO" id="GO:0005886">
    <property type="term" value="C:plasma membrane"/>
    <property type="evidence" value="ECO:0007669"/>
    <property type="project" value="UniProtKB-SubCell"/>
</dbReference>
<evidence type="ECO:0000256" key="3">
    <source>
        <dbReference type="ARBA" id="ARBA00022475"/>
    </source>
</evidence>
<feature type="transmembrane region" description="Helical" evidence="7">
    <location>
        <begin position="102"/>
        <end position="123"/>
    </location>
</feature>
<feature type="transmembrane region" description="Helical" evidence="7">
    <location>
        <begin position="12"/>
        <end position="32"/>
    </location>
</feature>
<evidence type="ECO:0000256" key="5">
    <source>
        <dbReference type="ARBA" id="ARBA00022989"/>
    </source>
</evidence>
<dbReference type="GO" id="GO:0055085">
    <property type="term" value="P:transmembrane transport"/>
    <property type="evidence" value="ECO:0007669"/>
    <property type="project" value="InterPro"/>
</dbReference>
<feature type="transmembrane region" description="Helical" evidence="7">
    <location>
        <begin position="135"/>
        <end position="156"/>
    </location>
</feature>
<gene>
    <name evidence="9" type="ORF">METZ01_LOCUS502615</name>
</gene>
<feature type="domain" description="ABC transmembrane type-1" evidence="8">
    <location>
        <begin position="96"/>
        <end position="165"/>
    </location>
</feature>
<dbReference type="CDD" id="cd06261">
    <property type="entry name" value="TM_PBP2"/>
    <property type="match status" value="1"/>
</dbReference>
<keyword evidence="2" id="KW-0813">Transport</keyword>
<evidence type="ECO:0000256" key="1">
    <source>
        <dbReference type="ARBA" id="ARBA00004651"/>
    </source>
</evidence>
<dbReference type="PANTHER" id="PTHR43163">
    <property type="entry name" value="DIPEPTIDE TRANSPORT SYSTEM PERMEASE PROTEIN DPPB-RELATED"/>
    <property type="match status" value="1"/>
</dbReference>
<evidence type="ECO:0000259" key="8">
    <source>
        <dbReference type="PROSITE" id="PS50928"/>
    </source>
</evidence>
<accession>A0A383DZ44</accession>
<evidence type="ECO:0000256" key="2">
    <source>
        <dbReference type="ARBA" id="ARBA00022448"/>
    </source>
</evidence>
<protein>
    <recommendedName>
        <fullName evidence="8">ABC transmembrane type-1 domain-containing protein</fullName>
    </recommendedName>
</protein>
<dbReference type="InterPro" id="IPR035906">
    <property type="entry name" value="MetI-like_sf"/>
</dbReference>
<dbReference type="PROSITE" id="PS50928">
    <property type="entry name" value="ABC_TM1"/>
    <property type="match status" value="1"/>
</dbReference>
<sequence>VKLWIYAARRLALTIPVLLGVTIITFSLSHMMGDPLAPYISEKTTEEQAQELREKHNLDDPIHVQYVTYLQNIITFDWGYSKTINQPVSEALRDKFAATLELSILAFIVAVGTAIPLGIFSSIRHNRWEDHAIRLFALFGSAIPIFWFALVLKYFISFQLGWLPL</sequence>